<evidence type="ECO:0000313" key="13">
    <source>
        <dbReference type="Proteomes" id="UP000229334"/>
    </source>
</evidence>
<dbReference type="Proteomes" id="UP000229334">
    <property type="component" value="Unassembled WGS sequence"/>
</dbReference>
<evidence type="ECO:0000256" key="3">
    <source>
        <dbReference type="ARBA" id="ARBA00022884"/>
    </source>
</evidence>
<dbReference type="GO" id="GO:0006412">
    <property type="term" value="P:translation"/>
    <property type="evidence" value="ECO:0007669"/>
    <property type="project" value="UniProtKB-UniRule"/>
</dbReference>
<dbReference type="AlphaFoldDB" id="A0A2H0BKU5"/>
<dbReference type="InterPro" id="IPR036394">
    <property type="entry name" value="Ribosomal_uL22_sf"/>
</dbReference>
<dbReference type="EMBL" id="PCSX01000018">
    <property type="protein sequence ID" value="PIP58292.1"/>
    <property type="molecule type" value="Genomic_DNA"/>
</dbReference>
<dbReference type="PANTHER" id="PTHR13501:SF8">
    <property type="entry name" value="LARGE RIBOSOMAL SUBUNIT PROTEIN UL22M"/>
    <property type="match status" value="1"/>
</dbReference>
<dbReference type="InterPro" id="IPR001063">
    <property type="entry name" value="Ribosomal_uL22"/>
</dbReference>
<protein>
    <recommendedName>
        <fullName evidence="6 7">Large ribosomal subunit protein uL22</fullName>
    </recommendedName>
</protein>
<evidence type="ECO:0000256" key="7">
    <source>
        <dbReference type="HAMAP-Rule" id="MF_01331"/>
    </source>
</evidence>
<proteinExistence type="inferred from homology"/>
<feature type="compositionally biased region" description="Polar residues" evidence="11">
    <location>
        <begin position="115"/>
        <end position="125"/>
    </location>
</feature>
<dbReference type="Gene3D" id="3.90.470.10">
    <property type="entry name" value="Ribosomal protein L22/L17"/>
    <property type="match status" value="1"/>
</dbReference>
<organism evidence="12 13">
    <name type="scientific">Candidatus Vogelbacteria bacterium CG22_combo_CG10-13_8_21_14_all_37_9</name>
    <dbReference type="NCBI Taxonomy" id="1975046"/>
    <lineage>
        <taxon>Bacteria</taxon>
        <taxon>Candidatus Vogeliibacteriota</taxon>
    </lineage>
</organism>
<keyword evidence="3 7" id="KW-0694">RNA-binding</keyword>
<evidence type="ECO:0000256" key="5">
    <source>
        <dbReference type="ARBA" id="ARBA00023274"/>
    </source>
</evidence>
<dbReference type="Pfam" id="PF00237">
    <property type="entry name" value="Ribosomal_L22"/>
    <property type="match status" value="1"/>
</dbReference>
<feature type="region of interest" description="Disordered" evidence="11">
    <location>
        <begin position="112"/>
        <end position="145"/>
    </location>
</feature>
<dbReference type="GO" id="GO:0019843">
    <property type="term" value="F:rRNA binding"/>
    <property type="evidence" value="ECO:0007669"/>
    <property type="project" value="UniProtKB-UniRule"/>
</dbReference>
<evidence type="ECO:0000313" key="12">
    <source>
        <dbReference type="EMBL" id="PIP58292.1"/>
    </source>
</evidence>
<evidence type="ECO:0000256" key="10">
    <source>
        <dbReference type="RuleBase" id="RU004008"/>
    </source>
</evidence>
<comment type="caution">
    <text evidence="12">The sequence shown here is derived from an EMBL/GenBank/DDBJ whole genome shotgun (WGS) entry which is preliminary data.</text>
</comment>
<name>A0A2H0BKU5_9BACT</name>
<evidence type="ECO:0000256" key="4">
    <source>
        <dbReference type="ARBA" id="ARBA00022980"/>
    </source>
</evidence>
<feature type="compositionally biased region" description="Basic residues" evidence="11">
    <location>
        <begin position="132"/>
        <end position="145"/>
    </location>
</feature>
<evidence type="ECO:0000256" key="2">
    <source>
        <dbReference type="ARBA" id="ARBA00022730"/>
    </source>
</evidence>
<dbReference type="InterPro" id="IPR047867">
    <property type="entry name" value="Ribosomal_uL22_bac/org-type"/>
</dbReference>
<evidence type="ECO:0000256" key="9">
    <source>
        <dbReference type="RuleBase" id="RU004006"/>
    </source>
</evidence>
<keyword evidence="2 7" id="KW-0699">rRNA-binding</keyword>
<reference evidence="12 13" key="1">
    <citation type="submission" date="2017-09" db="EMBL/GenBank/DDBJ databases">
        <title>Depth-based differentiation of microbial function through sediment-hosted aquifers and enrichment of novel symbionts in the deep terrestrial subsurface.</title>
        <authorList>
            <person name="Probst A.J."/>
            <person name="Ladd B."/>
            <person name="Jarett J.K."/>
            <person name="Geller-Mcgrath D.E."/>
            <person name="Sieber C.M."/>
            <person name="Emerson J.B."/>
            <person name="Anantharaman K."/>
            <person name="Thomas B.C."/>
            <person name="Malmstrom R."/>
            <person name="Stieglmeier M."/>
            <person name="Klingl A."/>
            <person name="Woyke T."/>
            <person name="Ryan C.M."/>
            <person name="Banfield J.F."/>
        </authorList>
    </citation>
    <scope>NUCLEOTIDE SEQUENCE [LARGE SCALE GENOMIC DNA]</scope>
    <source>
        <strain evidence="12">CG22_combo_CG10-13_8_21_14_all_37_9</strain>
    </source>
</reference>
<accession>A0A2H0BKU5</accession>
<comment type="function">
    <text evidence="7 10">This protein binds specifically to 23S rRNA; its binding is stimulated by other ribosomal proteins, e.g., L4, L17, and L20. It is important during the early stages of 50S assembly. It makes multiple contacts with different domains of the 23S rRNA in the assembled 50S subunit and ribosome.</text>
</comment>
<gene>
    <name evidence="7" type="primary">rplV</name>
    <name evidence="12" type="ORF">COX02_01050</name>
</gene>
<dbReference type="GO" id="GO:0022625">
    <property type="term" value="C:cytosolic large ribosomal subunit"/>
    <property type="evidence" value="ECO:0007669"/>
    <property type="project" value="TreeGrafter"/>
</dbReference>
<dbReference type="NCBIfam" id="TIGR01044">
    <property type="entry name" value="rplV_bact"/>
    <property type="match status" value="1"/>
</dbReference>
<evidence type="ECO:0000256" key="1">
    <source>
        <dbReference type="ARBA" id="ARBA00009451"/>
    </source>
</evidence>
<dbReference type="CDD" id="cd00336">
    <property type="entry name" value="Ribosomal_L22"/>
    <property type="match status" value="1"/>
</dbReference>
<dbReference type="PANTHER" id="PTHR13501">
    <property type="entry name" value="CHLOROPLAST 50S RIBOSOMAL PROTEIN L22-RELATED"/>
    <property type="match status" value="1"/>
</dbReference>
<sequence>MQAHLTNFRQAPRKVRLVASLIRGKSIEAAENQLANLPKKSSLSMRKLLASAVANAVNNQKADRNLLYIKEIRVDKGLVLKRFLPGSHGRAYPLRRASSHINIKLEIKDQKSKIKGNQETVSTKVEPSLGRKVAKKKDPKKTKTL</sequence>
<evidence type="ECO:0000256" key="6">
    <source>
        <dbReference type="ARBA" id="ARBA00035207"/>
    </source>
</evidence>
<evidence type="ECO:0000256" key="11">
    <source>
        <dbReference type="SAM" id="MobiDB-lite"/>
    </source>
</evidence>
<dbReference type="HAMAP" id="MF_01331_B">
    <property type="entry name" value="Ribosomal_uL22_B"/>
    <property type="match status" value="1"/>
</dbReference>
<comment type="subunit">
    <text evidence="7 9">Part of the 50S ribosomal subunit.</text>
</comment>
<comment type="similarity">
    <text evidence="1 7 8">Belongs to the universal ribosomal protein uL22 family.</text>
</comment>
<dbReference type="SUPFAM" id="SSF54843">
    <property type="entry name" value="Ribosomal protein L22"/>
    <property type="match status" value="1"/>
</dbReference>
<dbReference type="GO" id="GO:0003735">
    <property type="term" value="F:structural constituent of ribosome"/>
    <property type="evidence" value="ECO:0007669"/>
    <property type="project" value="InterPro"/>
</dbReference>
<keyword evidence="5 7" id="KW-0687">Ribonucleoprotein</keyword>
<dbReference type="InterPro" id="IPR005727">
    <property type="entry name" value="Ribosomal_uL22_bac/chlpt-type"/>
</dbReference>
<comment type="function">
    <text evidence="7">The globular domain of the protein is located near the polypeptide exit tunnel on the outside of the subunit, while an extended beta-hairpin is found that lines the wall of the exit tunnel in the center of the 70S ribosome.</text>
</comment>
<evidence type="ECO:0000256" key="8">
    <source>
        <dbReference type="RuleBase" id="RU004005"/>
    </source>
</evidence>
<keyword evidence="4 7" id="KW-0689">Ribosomal protein</keyword>